<feature type="transmembrane region" description="Helical" evidence="1">
    <location>
        <begin position="34"/>
        <end position="53"/>
    </location>
</feature>
<feature type="transmembrane region" description="Helical" evidence="1">
    <location>
        <begin position="122"/>
        <end position="140"/>
    </location>
</feature>
<keyword evidence="1" id="KW-0472">Membrane</keyword>
<organism evidence="2 3">
    <name type="scientific">Rubrobacter marinus</name>
    <dbReference type="NCBI Taxonomy" id="2653852"/>
    <lineage>
        <taxon>Bacteria</taxon>
        <taxon>Bacillati</taxon>
        <taxon>Actinomycetota</taxon>
        <taxon>Rubrobacteria</taxon>
        <taxon>Rubrobacterales</taxon>
        <taxon>Rubrobacteraceae</taxon>
        <taxon>Rubrobacter</taxon>
    </lineage>
</organism>
<keyword evidence="1" id="KW-1133">Transmembrane helix</keyword>
<protein>
    <recommendedName>
        <fullName evidence="4">YmcC</fullName>
    </recommendedName>
</protein>
<feature type="transmembrane region" description="Helical" evidence="1">
    <location>
        <begin position="146"/>
        <end position="165"/>
    </location>
</feature>
<dbReference type="Proteomes" id="UP000502706">
    <property type="component" value="Chromosome"/>
</dbReference>
<keyword evidence="1" id="KW-0812">Transmembrane</keyword>
<feature type="transmembrane region" description="Helical" evidence="1">
    <location>
        <begin position="65"/>
        <end position="83"/>
    </location>
</feature>
<proteinExistence type="predicted"/>
<dbReference type="AlphaFoldDB" id="A0A6G8PTS5"/>
<gene>
    <name evidence="2" type="ORF">GBA65_04505</name>
</gene>
<reference evidence="2 3" key="1">
    <citation type="submission" date="2019-10" db="EMBL/GenBank/DDBJ databases">
        <title>Rubrobacter sp nov SCSIO 52915 isolated from a deep-sea sediment in the South China Sea.</title>
        <authorList>
            <person name="Chen R.W."/>
        </authorList>
    </citation>
    <scope>NUCLEOTIDE SEQUENCE [LARGE SCALE GENOMIC DNA]</scope>
    <source>
        <strain evidence="2 3">SCSIO 52915</strain>
    </source>
</reference>
<name>A0A6G8PTS5_9ACTN</name>
<dbReference type="KEGG" id="rmar:GBA65_04505"/>
<keyword evidence="3" id="KW-1185">Reference proteome</keyword>
<dbReference type="RefSeq" id="WP_166395578.1">
    <property type="nucleotide sequence ID" value="NZ_CP045121.1"/>
</dbReference>
<evidence type="ECO:0000313" key="3">
    <source>
        <dbReference type="Proteomes" id="UP000502706"/>
    </source>
</evidence>
<evidence type="ECO:0000256" key="1">
    <source>
        <dbReference type="SAM" id="Phobius"/>
    </source>
</evidence>
<evidence type="ECO:0008006" key="4">
    <source>
        <dbReference type="Google" id="ProtNLM"/>
    </source>
</evidence>
<dbReference type="EMBL" id="CP045121">
    <property type="protein sequence ID" value="QIN77899.1"/>
    <property type="molecule type" value="Genomic_DNA"/>
</dbReference>
<evidence type="ECO:0000313" key="2">
    <source>
        <dbReference type="EMBL" id="QIN77899.1"/>
    </source>
</evidence>
<accession>A0A6G8PTS5</accession>
<feature type="transmembrane region" description="Helical" evidence="1">
    <location>
        <begin position="6"/>
        <end position="27"/>
    </location>
</feature>
<sequence>MIYAVIVACEVGFWVVLLAGLAARYGLRRPRLGAALLVCVPLVDLTLLGASVLDLRQGGEADFAHGLAAVYLGVSVAWGHSMVRWADARFAHRFAGGPVPSRPPAGGVEHARYQRGQWARHLLAWAVGCALLLGGVALVGDADRSAALLGIAQTWTLVLAVDFLWSMSYTLWPRRAPARREGIDGSV</sequence>